<dbReference type="EMBL" id="CAKOGP040001847">
    <property type="protein sequence ID" value="CAJ1953893.1"/>
    <property type="molecule type" value="Genomic_DNA"/>
</dbReference>
<name>A0AAD2FV93_9STRA</name>
<protein>
    <submittedName>
        <fullName evidence="2">Uncharacterized protein</fullName>
    </submittedName>
</protein>
<evidence type="ECO:0000313" key="2">
    <source>
        <dbReference type="EMBL" id="CAJ1953893.1"/>
    </source>
</evidence>
<comment type="caution">
    <text evidence="2">The sequence shown here is derived from an EMBL/GenBank/DDBJ whole genome shotgun (WGS) entry which is preliminary data.</text>
</comment>
<proteinExistence type="predicted"/>
<organism evidence="2 3">
    <name type="scientific">Cylindrotheca closterium</name>
    <dbReference type="NCBI Taxonomy" id="2856"/>
    <lineage>
        <taxon>Eukaryota</taxon>
        <taxon>Sar</taxon>
        <taxon>Stramenopiles</taxon>
        <taxon>Ochrophyta</taxon>
        <taxon>Bacillariophyta</taxon>
        <taxon>Bacillariophyceae</taxon>
        <taxon>Bacillariophycidae</taxon>
        <taxon>Bacillariales</taxon>
        <taxon>Bacillariaceae</taxon>
        <taxon>Cylindrotheca</taxon>
    </lineage>
</organism>
<feature type="region of interest" description="Disordered" evidence="1">
    <location>
        <begin position="121"/>
        <end position="193"/>
    </location>
</feature>
<gene>
    <name evidence="2" type="ORF">CYCCA115_LOCUS14490</name>
</gene>
<feature type="region of interest" description="Disordered" evidence="1">
    <location>
        <begin position="234"/>
        <end position="262"/>
    </location>
</feature>
<dbReference type="AlphaFoldDB" id="A0AAD2FV93"/>
<feature type="region of interest" description="Disordered" evidence="1">
    <location>
        <begin position="419"/>
        <end position="455"/>
    </location>
</feature>
<feature type="compositionally biased region" description="Acidic residues" evidence="1">
    <location>
        <begin position="151"/>
        <end position="177"/>
    </location>
</feature>
<keyword evidence="3" id="KW-1185">Reference proteome</keyword>
<evidence type="ECO:0000256" key="1">
    <source>
        <dbReference type="SAM" id="MobiDB-lite"/>
    </source>
</evidence>
<evidence type="ECO:0000313" key="3">
    <source>
        <dbReference type="Proteomes" id="UP001295423"/>
    </source>
</evidence>
<dbReference type="Proteomes" id="UP001295423">
    <property type="component" value="Unassembled WGS sequence"/>
</dbReference>
<reference evidence="2" key="1">
    <citation type="submission" date="2023-08" db="EMBL/GenBank/DDBJ databases">
        <authorList>
            <person name="Audoor S."/>
            <person name="Bilcke G."/>
        </authorList>
    </citation>
    <scope>NUCLEOTIDE SEQUENCE</scope>
</reference>
<sequence>MTLSLSLSLHDSLALGEVELGLSQSQNDDIDNDARRKQEIQRLPLFLRILSLARPLTAVPTFEDNETNGIDDELVHRTVERLEDVAATYSMAEEVDVVTSYLAPNMSRKIGQLPPLRKTKEGEWDTKDLAAVAKNPRSSSKRKRTLSEGIPDGDEDDAIRDSSADDEDADASGEEGDAAGADGKKRKGPKIRKTILDRRESEIAAAEDSQEATFVKTLSELASLVVAALAPLEESSNGGDAGGGGTAEGTETEGRSKGRLSLTVDDSILNESTAGSGGAMEGSDLGATVAAIMCNASVLQSRHVAYALCRAATPQAAYLMTRIGANCPASVPSLLLGCLDAYSLAVAEKGSHIPIVKAAKQGVKALAQLSASERARVLNKLQSTNTMLDLQLKLAMELPDSTTACCFLLRRLPKELMTATSESQTGVGGRNRKQPNQTPGDRSSSSDHRMDHAAFGSEKSENLVQALLIDGQNTYREVLSFLSKELSSLASMQPKDIAIGKLSLMLKACCWTLLVPLKVPSAKLHDTISLLGNKLLPGIRQLSTKLCDYCVSRRCNESDDLPKSSSFDGVMKVLVSTTILTMDRVLSLIAEESSQYSSHQSTIESLIKVINELKGDSGVSETAQAFATKVQHAISDGSVSVLLALLMSDWVGGVPLRHGQLDRVLPSLDHGMKELADLWNKTSGDGSESTLDLDSRAALLLLELNDEKSASSVSTDKRSEIEDVLKSILCSTNNSHAFIQRAAVLQFVVQATKFLCAGREMVVPLIMVPQLELLGTRLKVETTEDKLDDIQSRFLLQLLHAMEFLEQNPDSPFSIDPRTLPVKEAILLAEFLEKRSNGFLLEQIVSYVTKQCPEVLELSYPVWTQKRQHSMRKSHSALLPRSDMMNLLRRTIESYLVKSPTECNKDKGGSELERIFLDTRLQTSDSDLACTVVSAMLSSPHQPPLSLTYPKLCRDPLILLKCPFKVWSCTGLRRTGLSILCLLLESNEAIVWSDAPTEESAEEYLAARDALVVRCLVTAMSGSENDVSPLPHCSMTTSIIRLLTRRRKGIVALLVKQGLPEESLDWMVEFVPEVMNDSQDMLQMLSDQRSLTPAERLVAADAVLKIAIVQGQSNEVDAANMAYIALTQLCDALFLVAGPIGVPVNAVLEDNSGLDVTHRSRKAAFRMLQTLLTVRGRRTNLRKECELALNKLAGLCKNESAVSGVSGTVAGRRNALLKEIFDAATKATNAMGSCVGHQSVAA</sequence>
<feature type="compositionally biased region" description="Basic residues" evidence="1">
    <location>
        <begin position="184"/>
        <end position="193"/>
    </location>
</feature>
<accession>A0AAD2FV93</accession>